<dbReference type="EMBL" id="CP146598">
    <property type="protein sequence ID" value="WWY02350.1"/>
    <property type="molecule type" value="Genomic_DNA"/>
</dbReference>
<evidence type="ECO:0000256" key="6">
    <source>
        <dbReference type="SAM" id="Phobius"/>
    </source>
</evidence>
<dbReference type="InterPro" id="IPR051449">
    <property type="entry name" value="ABC-2_transporter_component"/>
</dbReference>
<keyword evidence="10" id="KW-1185">Reference proteome</keyword>
<dbReference type="PANTHER" id="PTHR30294">
    <property type="entry name" value="MEMBRANE COMPONENT OF ABC TRANSPORTER YHHJ-RELATED"/>
    <property type="match status" value="1"/>
</dbReference>
<evidence type="ECO:0000256" key="5">
    <source>
        <dbReference type="ARBA" id="ARBA00023136"/>
    </source>
</evidence>
<dbReference type="RefSeq" id="WP_274585024.1">
    <property type="nucleotide sequence ID" value="NZ_CP145811.1"/>
</dbReference>
<name>A0A9X4IE66_9NEIS</name>
<keyword evidence="3 6" id="KW-0812">Transmembrane</keyword>
<keyword evidence="5 6" id="KW-0472">Membrane</keyword>
<evidence type="ECO:0000313" key="9">
    <source>
        <dbReference type="EMBL" id="WWY02350.1"/>
    </source>
</evidence>
<feature type="transmembrane region" description="Helical" evidence="6">
    <location>
        <begin position="387"/>
        <end position="406"/>
    </location>
</feature>
<feature type="transmembrane region" description="Helical" evidence="6">
    <location>
        <begin position="299"/>
        <end position="321"/>
    </location>
</feature>
<reference evidence="9" key="2">
    <citation type="submission" date="2024-02" db="EMBL/GenBank/DDBJ databases">
        <title>Neisseria leonii sp. nov.</title>
        <authorList>
            <person name="Boutroux M."/>
            <person name="Favre-Rochex S."/>
            <person name="Gorgette O."/>
            <person name="Touak G."/>
            <person name="Muhle E."/>
            <person name="Chesneau O."/>
            <person name="Clermont D."/>
            <person name="Rahi P."/>
        </authorList>
    </citation>
    <scope>NUCLEOTIDE SEQUENCE</scope>
    <source>
        <strain evidence="9">51.81</strain>
    </source>
</reference>
<keyword evidence="4 6" id="KW-1133">Transmembrane helix</keyword>
<dbReference type="PANTHER" id="PTHR30294:SF38">
    <property type="entry name" value="TRANSPORT PERMEASE PROTEIN"/>
    <property type="match status" value="1"/>
</dbReference>
<keyword evidence="2" id="KW-1003">Cell membrane</keyword>
<dbReference type="GO" id="GO:0005886">
    <property type="term" value="C:plasma membrane"/>
    <property type="evidence" value="ECO:0007669"/>
    <property type="project" value="UniProtKB-SubCell"/>
</dbReference>
<feature type="transmembrane region" description="Helical" evidence="6">
    <location>
        <begin position="214"/>
        <end position="235"/>
    </location>
</feature>
<sequence length="416" mass="44643">MIAASLVKEIKLLGRDLHGLAVLFVMPVAFMLIMSLALSRDADPQHGSRIALVGADDSINAAFAAALRREQMEISLMPSEQWREAQAGLREKRYQIVLHNPNVPGSALADSLPLAVYVPPDTDPAWLAAVKGVLRRHYTETRLNAHFDGGSGLSLADSRLPARVRDDIQQKIDAENTAQSEAVAAFLRQTGFQEHYLSAAGGAVPKPNAVQHSVPAWLIFGMFFIMIPLSNVMALERQTNTITRLRLARAGAAGLAAAKLTPYFLINQLQFAGMLLIGRFLLPAIGVPALVLNGGWLPYAVLSAAVSAAALGYALLVSVAAKSTEQAVVLGGGGLILMAGIGGIMVPAHVMPEFMQQAARFSPMAWGLKAFQELLLNRSGLSGIVPYLQLLAGFAAAALLLAVWLYRRQLQTQVRF</sequence>
<dbReference type="GO" id="GO:0140359">
    <property type="term" value="F:ABC-type transporter activity"/>
    <property type="evidence" value="ECO:0007669"/>
    <property type="project" value="InterPro"/>
</dbReference>
<reference evidence="8" key="1">
    <citation type="submission" date="2022-10" db="EMBL/GenBank/DDBJ databases">
        <authorList>
            <person name="Boutroux M."/>
        </authorList>
    </citation>
    <scope>NUCLEOTIDE SEQUENCE</scope>
    <source>
        <strain evidence="8">51.81</strain>
    </source>
</reference>
<organism evidence="8">
    <name type="scientific">Neisseria leonii</name>
    <dbReference type="NCBI Taxonomy" id="2995413"/>
    <lineage>
        <taxon>Bacteria</taxon>
        <taxon>Pseudomonadati</taxon>
        <taxon>Pseudomonadota</taxon>
        <taxon>Betaproteobacteria</taxon>
        <taxon>Neisseriales</taxon>
        <taxon>Neisseriaceae</taxon>
        <taxon>Neisseria</taxon>
    </lineage>
</organism>
<dbReference type="AlphaFoldDB" id="A0A9X4IE66"/>
<gene>
    <name evidence="8" type="ORF">ORY91_001266</name>
    <name evidence="9" type="ORF">V9W64_06350</name>
</gene>
<evidence type="ECO:0000256" key="3">
    <source>
        <dbReference type="ARBA" id="ARBA00022692"/>
    </source>
</evidence>
<feature type="transmembrane region" description="Helical" evidence="6">
    <location>
        <begin position="271"/>
        <end position="292"/>
    </location>
</feature>
<evidence type="ECO:0000256" key="2">
    <source>
        <dbReference type="ARBA" id="ARBA00022475"/>
    </source>
</evidence>
<proteinExistence type="predicted"/>
<evidence type="ECO:0000259" key="7">
    <source>
        <dbReference type="Pfam" id="PF12698"/>
    </source>
</evidence>
<feature type="domain" description="ABC-2 type transporter transmembrane" evidence="7">
    <location>
        <begin position="22"/>
        <end position="404"/>
    </location>
</feature>
<dbReference type="InterPro" id="IPR013525">
    <property type="entry name" value="ABC2_TM"/>
</dbReference>
<feature type="transmembrane region" description="Helical" evidence="6">
    <location>
        <begin position="327"/>
        <end position="346"/>
    </location>
</feature>
<evidence type="ECO:0000313" key="8">
    <source>
        <dbReference type="EMBL" id="MDD9327853.1"/>
    </source>
</evidence>
<dbReference type="Pfam" id="PF12698">
    <property type="entry name" value="ABC2_membrane_3"/>
    <property type="match status" value="1"/>
</dbReference>
<evidence type="ECO:0000256" key="1">
    <source>
        <dbReference type="ARBA" id="ARBA00004651"/>
    </source>
</evidence>
<dbReference type="EMBL" id="JAPQFL010000003">
    <property type="protein sequence ID" value="MDD9327853.1"/>
    <property type="molecule type" value="Genomic_DNA"/>
</dbReference>
<comment type="subcellular location">
    <subcellularLocation>
        <location evidence="1">Cell membrane</location>
        <topology evidence="1">Multi-pass membrane protein</topology>
    </subcellularLocation>
</comment>
<accession>A0A9X4IE66</accession>
<dbReference type="Proteomes" id="UP001149607">
    <property type="component" value="Chromosome"/>
</dbReference>
<evidence type="ECO:0000256" key="4">
    <source>
        <dbReference type="ARBA" id="ARBA00022989"/>
    </source>
</evidence>
<feature type="transmembrane region" description="Helical" evidence="6">
    <location>
        <begin position="20"/>
        <end position="38"/>
    </location>
</feature>
<protein>
    <submittedName>
        <fullName evidence="8">ABC transporter permease</fullName>
    </submittedName>
</protein>
<evidence type="ECO:0000313" key="10">
    <source>
        <dbReference type="Proteomes" id="UP001149607"/>
    </source>
</evidence>